<evidence type="ECO:0000256" key="7">
    <source>
        <dbReference type="RuleBase" id="RU000320"/>
    </source>
</evidence>
<feature type="domain" description="NADH:quinone oxidoreductase/Mrp antiporter transmembrane" evidence="9">
    <location>
        <begin position="130"/>
        <end position="421"/>
    </location>
</feature>
<evidence type="ECO:0000259" key="10">
    <source>
        <dbReference type="Pfam" id="PF00662"/>
    </source>
</evidence>
<protein>
    <submittedName>
        <fullName evidence="11">Multicomponent Na+:H+ antiporter subunit D</fullName>
    </submittedName>
</protein>
<evidence type="ECO:0000256" key="1">
    <source>
        <dbReference type="ARBA" id="ARBA00004651"/>
    </source>
</evidence>
<organism evidence="11 12">
    <name type="scientific">Nocardioides soli</name>
    <dbReference type="NCBI Taxonomy" id="1036020"/>
    <lineage>
        <taxon>Bacteria</taxon>
        <taxon>Bacillati</taxon>
        <taxon>Actinomycetota</taxon>
        <taxon>Actinomycetes</taxon>
        <taxon>Propionibacteriales</taxon>
        <taxon>Nocardioidaceae</taxon>
        <taxon>Nocardioides</taxon>
    </lineage>
</organism>
<dbReference type="InterPro" id="IPR003918">
    <property type="entry name" value="NADH_UbQ_OxRdtase"/>
</dbReference>
<feature type="transmembrane region" description="Helical" evidence="8">
    <location>
        <begin position="30"/>
        <end position="49"/>
    </location>
</feature>
<dbReference type="InterPro" id="IPR001750">
    <property type="entry name" value="ND/Mrp_TM"/>
</dbReference>
<evidence type="ECO:0000256" key="5">
    <source>
        <dbReference type="ARBA" id="ARBA00022989"/>
    </source>
</evidence>
<comment type="subcellular location">
    <subcellularLocation>
        <location evidence="1">Cell membrane</location>
        <topology evidence="1">Multi-pass membrane protein</topology>
    </subcellularLocation>
    <subcellularLocation>
        <location evidence="7">Membrane</location>
        <topology evidence="7">Multi-pass membrane protein</topology>
    </subcellularLocation>
</comment>
<evidence type="ECO:0000256" key="2">
    <source>
        <dbReference type="ARBA" id="ARBA00005346"/>
    </source>
</evidence>
<comment type="caution">
    <text evidence="11">The sequence shown here is derived from an EMBL/GenBank/DDBJ whole genome shotgun (WGS) entry which is preliminary data.</text>
</comment>
<feature type="domain" description="NADH-Ubiquinone oxidoreductase (complex I) chain 5 N-terminal" evidence="10">
    <location>
        <begin position="68"/>
        <end position="98"/>
    </location>
</feature>
<feature type="transmembrane region" description="Helical" evidence="8">
    <location>
        <begin position="327"/>
        <end position="348"/>
    </location>
</feature>
<feature type="transmembrane region" description="Helical" evidence="8">
    <location>
        <begin position="6"/>
        <end position="23"/>
    </location>
</feature>
<feature type="transmembrane region" description="Helical" evidence="8">
    <location>
        <begin position="275"/>
        <end position="293"/>
    </location>
</feature>
<dbReference type="RefSeq" id="WP_183593384.1">
    <property type="nucleotide sequence ID" value="NZ_JACHWR010000002.1"/>
</dbReference>
<evidence type="ECO:0000259" key="9">
    <source>
        <dbReference type="Pfam" id="PF00361"/>
    </source>
</evidence>
<feature type="transmembrane region" description="Helical" evidence="8">
    <location>
        <begin position="165"/>
        <end position="187"/>
    </location>
</feature>
<dbReference type="PANTHER" id="PTHR42703:SF1">
    <property type="entry name" value="NA(+)_H(+) ANTIPORTER SUBUNIT D1"/>
    <property type="match status" value="1"/>
</dbReference>
<feature type="transmembrane region" description="Helical" evidence="8">
    <location>
        <begin position="407"/>
        <end position="427"/>
    </location>
</feature>
<dbReference type="EMBL" id="JACHWR010000002">
    <property type="protein sequence ID" value="MBB3043583.1"/>
    <property type="molecule type" value="Genomic_DNA"/>
</dbReference>
<evidence type="ECO:0000256" key="4">
    <source>
        <dbReference type="ARBA" id="ARBA00022692"/>
    </source>
</evidence>
<dbReference type="InterPro" id="IPR050586">
    <property type="entry name" value="CPA3_Na-H_Antiporter_D"/>
</dbReference>
<dbReference type="PANTHER" id="PTHR42703">
    <property type="entry name" value="NADH DEHYDROGENASE"/>
    <property type="match status" value="1"/>
</dbReference>
<feature type="transmembrane region" description="Helical" evidence="8">
    <location>
        <begin position="134"/>
        <end position="153"/>
    </location>
</feature>
<sequence>MNALVPLPVILPLLGAGLTLMLSRRPGLQRAVSTTVLAVVVVVAAILVYQADQHGPQVIAIGAWQESLGISLVADRLSAVMLLVSAIVTLAVLVYSIGQGMTGDEHETPVTIYHPTFLVLSAGVSNAFLAGDLFNLFVSFEILLFASYVLLTLGGTGARIRAGTIYVVVNVLSSSLFLISLAAVYAATGSLNLAQLAGRLDDLPGSVALLLQLLLLTTFAIKAAVFPLSFWLPDSYPTAPAPVTAVFAGLLTKVGVYAIIRTQTLLFPDSPLTDLLLWAALLTLVVGILGAVAQTEMKRMLSFTLVSHIGYMVFGIALGTMAGYSGAIFYVVHHITIQTALFLVLGLIERQAGSTSLIKLGGLARYAPLLAVLYFVPAMNLAGIPPMSGFLGKVALTEGGLQVGTPLAYTVVAAGMVTSLLTLYAVAKAWNLAFWRTPGQAHEMAQELSDPTGWPGSREVVQHRGHVHVGANTFGARDLDEARSILDEDDDSHQDFHQRIEAGTVPSRLPRTMVGATAALIAFSLALTVAAGPVFDYTGRAARDILDRGIYVSSVLGEGSR</sequence>
<dbReference type="Pfam" id="PF00361">
    <property type="entry name" value="Proton_antipo_M"/>
    <property type="match status" value="1"/>
</dbReference>
<keyword evidence="3" id="KW-1003">Cell membrane</keyword>
<dbReference type="AlphaFoldDB" id="A0A7W4VXH7"/>
<reference evidence="11 12" key="1">
    <citation type="submission" date="2020-08" db="EMBL/GenBank/DDBJ databases">
        <title>Sequencing the genomes of 1000 actinobacteria strains.</title>
        <authorList>
            <person name="Klenk H.-P."/>
        </authorList>
    </citation>
    <scope>NUCLEOTIDE SEQUENCE [LARGE SCALE GENOMIC DNA]</scope>
    <source>
        <strain evidence="11 12">DSM 105498</strain>
    </source>
</reference>
<evidence type="ECO:0000313" key="11">
    <source>
        <dbReference type="EMBL" id="MBB3043583.1"/>
    </source>
</evidence>
<feature type="transmembrane region" description="Helical" evidence="8">
    <location>
        <begin position="207"/>
        <end position="232"/>
    </location>
</feature>
<keyword evidence="4 7" id="KW-0812">Transmembrane</keyword>
<accession>A0A7W4VXH7</accession>
<dbReference type="Pfam" id="PF00662">
    <property type="entry name" value="Proton_antipo_N"/>
    <property type="match status" value="1"/>
</dbReference>
<dbReference type="Proteomes" id="UP000589626">
    <property type="component" value="Unassembled WGS sequence"/>
</dbReference>
<dbReference type="PRINTS" id="PR01437">
    <property type="entry name" value="NUOXDRDTASE4"/>
</dbReference>
<evidence type="ECO:0000313" key="12">
    <source>
        <dbReference type="Proteomes" id="UP000589626"/>
    </source>
</evidence>
<dbReference type="GO" id="GO:0008137">
    <property type="term" value="F:NADH dehydrogenase (ubiquinone) activity"/>
    <property type="evidence" value="ECO:0007669"/>
    <property type="project" value="InterPro"/>
</dbReference>
<name>A0A7W4VXH7_9ACTN</name>
<comment type="similarity">
    <text evidence="2">Belongs to the CPA3 antiporters (TC 2.A.63) subunit D family.</text>
</comment>
<keyword evidence="6 8" id="KW-0472">Membrane</keyword>
<evidence type="ECO:0000256" key="3">
    <source>
        <dbReference type="ARBA" id="ARBA00022475"/>
    </source>
</evidence>
<dbReference type="GO" id="GO:0005886">
    <property type="term" value="C:plasma membrane"/>
    <property type="evidence" value="ECO:0007669"/>
    <property type="project" value="UniProtKB-SubCell"/>
</dbReference>
<keyword evidence="12" id="KW-1185">Reference proteome</keyword>
<dbReference type="GO" id="GO:0042773">
    <property type="term" value="P:ATP synthesis coupled electron transport"/>
    <property type="evidence" value="ECO:0007669"/>
    <property type="project" value="InterPro"/>
</dbReference>
<proteinExistence type="inferred from homology"/>
<keyword evidence="5 8" id="KW-1133">Transmembrane helix</keyword>
<feature type="transmembrane region" description="Helical" evidence="8">
    <location>
        <begin position="239"/>
        <end position="260"/>
    </location>
</feature>
<feature type="transmembrane region" description="Helical" evidence="8">
    <location>
        <begin position="110"/>
        <end position="128"/>
    </location>
</feature>
<feature type="transmembrane region" description="Helical" evidence="8">
    <location>
        <begin position="369"/>
        <end position="387"/>
    </location>
</feature>
<feature type="transmembrane region" description="Helical" evidence="8">
    <location>
        <begin position="514"/>
        <end position="535"/>
    </location>
</feature>
<feature type="transmembrane region" description="Helical" evidence="8">
    <location>
        <begin position="300"/>
        <end position="321"/>
    </location>
</feature>
<evidence type="ECO:0000256" key="6">
    <source>
        <dbReference type="ARBA" id="ARBA00023136"/>
    </source>
</evidence>
<feature type="transmembrane region" description="Helical" evidence="8">
    <location>
        <begin position="77"/>
        <end position="98"/>
    </location>
</feature>
<dbReference type="NCBIfam" id="NF009308">
    <property type="entry name" value="PRK12665.1"/>
    <property type="match status" value="1"/>
</dbReference>
<gene>
    <name evidence="11" type="ORF">FHU40_003401</name>
</gene>
<dbReference type="InterPro" id="IPR001516">
    <property type="entry name" value="Proton_antipo_N"/>
</dbReference>
<evidence type="ECO:0000256" key="8">
    <source>
        <dbReference type="SAM" id="Phobius"/>
    </source>
</evidence>